<comment type="caution">
    <text evidence="6">The sequence shown here is derived from an EMBL/GenBank/DDBJ whole genome shotgun (WGS) entry which is preliminary data.</text>
</comment>
<evidence type="ECO:0000256" key="1">
    <source>
        <dbReference type="ARBA" id="ARBA00023015"/>
    </source>
</evidence>
<evidence type="ECO:0000256" key="4">
    <source>
        <dbReference type="SAM" id="MobiDB-lite"/>
    </source>
</evidence>
<feature type="domain" description="HTH gntR-type" evidence="5">
    <location>
        <begin position="40"/>
        <end position="107"/>
    </location>
</feature>
<evidence type="ECO:0000313" key="7">
    <source>
        <dbReference type="Proteomes" id="UP000279673"/>
    </source>
</evidence>
<organism evidence="6 7">
    <name type="scientific">Paenirhodobacter hankyongi</name>
    <dbReference type="NCBI Taxonomy" id="2294033"/>
    <lineage>
        <taxon>Bacteria</taxon>
        <taxon>Pseudomonadati</taxon>
        <taxon>Pseudomonadota</taxon>
        <taxon>Alphaproteobacteria</taxon>
        <taxon>Rhodobacterales</taxon>
        <taxon>Rhodobacter group</taxon>
        <taxon>Paenirhodobacter</taxon>
    </lineage>
</organism>
<dbReference type="SUPFAM" id="SSF46785">
    <property type="entry name" value="Winged helix' DNA-binding domain"/>
    <property type="match status" value="1"/>
</dbReference>
<reference evidence="6 7" key="1">
    <citation type="submission" date="2018-10" db="EMBL/GenBank/DDBJ databases">
        <title>Rhodobacter sp . BO-81.</title>
        <authorList>
            <person name="Im W.T."/>
        </authorList>
    </citation>
    <scope>NUCLEOTIDE SEQUENCE [LARGE SCALE GENOMIC DNA]</scope>
    <source>
        <strain evidence="6 7">BO-81</strain>
    </source>
</reference>
<dbReference type="InterPro" id="IPR008920">
    <property type="entry name" value="TF_FadR/GntR_C"/>
</dbReference>
<dbReference type="GO" id="GO:0003700">
    <property type="term" value="F:DNA-binding transcription factor activity"/>
    <property type="evidence" value="ECO:0007669"/>
    <property type="project" value="InterPro"/>
</dbReference>
<feature type="region of interest" description="Disordered" evidence="4">
    <location>
        <begin position="1"/>
        <end position="39"/>
    </location>
</feature>
<dbReference type="PROSITE" id="PS50949">
    <property type="entry name" value="HTH_GNTR"/>
    <property type="match status" value="1"/>
</dbReference>
<sequence length="262" mass="29250">MLAQRRGTRPAAPCAPTTGRGKTGNRTQRRRTMSKRGDAKSLALDVYQRIRQDIFDGRFAPGARLQPSLLGKAYEASTTVIREALILLSGDRLVQSSIGQGFFVPMLDRQELRDLTLIRCHNEKLALALAIERGGVEWETEVLAAHHRLTRTPRRSAGDELHGNPEWFSAHRAFHSRLVEACGIPALIDICEKLASATEIYRVWSSPVTTSSARNVEHEHAEILAAVLRRDTDRATALLLEHYHATEEKLLANWPRDVSPAP</sequence>
<evidence type="ECO:0000259" key="5">
    <source>
        <dbReference type="PROSITE" id="PS50949"/>
    </source>
</evidence>
<dbReference type="PANTHER" id="PTHR43537">
    <property type="entry name" value="TRANSCRIPTIONAL REGULATOR, GNTR FAMILY"/>
    <property type="match status" value="1"/>
</dbReference>
<gene>
    <name evidence="6" type="ORF">DYS74_13480</name>
</gene>
<dbReference type="Gene3D" id="1.20.120.530">
    <property type="entry name" value="GntR ligand-binding domain-like"/>
    <property type="match status" value="1"/>
</dbReference>
<dbReference type="InterPro" id="IPR036390">
    <property type="entry name" value="WH_DNA-bd_sf"/>
</dbReference>
<dbReference type="CDD" id="cd07377">
    <property type="entry name" value="WHTH_GntR"/>
    <property type="match status" value="1"/>
</dbReference>
<dbReference type="SMART" id="SM00895">
    <property type="entry name" value="FCD"/>
    <property type="match status" value="1"/>
</dbReference>
<dbReference type="InterPro" id="IPR000524">
    <property type="entry name" value="Tscrpt_reg_HTH_GntR"/>
</dbReference>
<dbReference type="InterPro" id="IPR036388">
    <property type="entry name" value="WH-like_DNA-bd_sf"/>
</dbReference>
<keyword evidence="3" id="KW-0804">Transcription</keyword>
<dbReference type="EMBL" id="RCHI01000013">
    <property type="protein sequence ID" value="RLL63954.1"/>
    <property type="molecule type" value="Genomic_DNA"/>
</dbReference>
<dbReference type="Proteomes" id="UP000279673">
    <property type="component" value="Unassembled WGS sequence"/>
</dbReference>
<accession>A0A421BLN0</accession>
<keyword evidence="7" id="KW-1185">Reference proteome</keyword>
<dbReference type="InterPro" id="IPR011711">
    <property type="entry name" value="GntR_C"/>
</dbReference>
<name>A0A421BLN0_9RHOB</name>
<dbReference type="AlphaFoldDB" id="A0A421BLN0"/>
<keyword evidence="2" id="KW-0238">DNA-binding</keyword>
<dbReference type="Pfam" id="PF07729">
    <property type="entry name" value="FCD"/>
    <property type="match status" value="1"/>
</dbReference>
<dbReference type="SUPFAM" id="SSF48008">
    <property type="entry name" value="GntR ligand-binding domain-like"/>
    <property type="match status" value="1"/>
</dbReference>
<dbReference type="Gene3D" id="1.10.10.10">
    <property type="entry name" value="Winged helix-like DNA-binding domain superfamily/Winged helix DNA-binding domain"/>
    <property type="match status" value="1"/>
</dbReference>
<evidence type="ECO:0000256" key="3">
    <source>
        <dbReference type="ARBA" id="ARBA00023163"/>
    </source>
</evidence>
<dbReference type="SMART" id="SM00345">
    <property type="entry name" value="HTH_GNTR"/>
    <property type="match status" value="1"/>
</dbReference>
<evidence type="ECO:0000313" key="6">
    <source>
        <dbReference type="EMBL" id="RLL63954.1"/>
    </source>
</evidence>
<keyword evidence="1" id="KW-0805">Transcription regulation</keyword>
<dbReference type="GO" id="GO:0003677">
    <property type="term" value="F:DNA binding"/>
    <property type="evidence" value="ECO:0007669"/>
    <property type="project" value="UniProtKB-KW"/>
</dbReference>
<proteinExistence type="predicted"/>
<dbReference type="Pfam" id="PF00392">
    <property type="entry name" value="GntR"/>
    <property type="match status" value="1"/>
</dbReference>
<dbReference type="PANTHER" id="PTHR43537:SF5">
    <property type="entry name" value="UXU OPERON TRANSCRIPTIONAL REGULATOR"/>
    <property type="match status" value="1"/>
</dbReference>
<protein>
    <submittedName>
        <fullName evidence="6">GntR family transcriptional regulator</fullName>
    </submittedName>
</protein>
<evidence type="ECO:0000256" key="2">
    <source>
        <dbReference type="ARBA" id="ARBA00023125"/>
    </source>
</evidence>